<reference evidence="1" key="2">
    <citation type="submission" date="2020-11" db="EMBL/GenBank/DDBJ databases">
        <authorList>
            <person name="McCartney M.A."/>
            <person name="Auch B."/>
            <person name="Kono T."/>
            <person name="Mallez S."/>
            <person name="Becker A."/>
            <person name="Gohl D.M."/>
            <person name="Silverstein K.A.T."/>
            <person name="Koren S."/>
            <person name="Bechman K.B."/>
            <person name="Herman A."/>
            <person name="Abrahante J.E."/>
            <person name="Garbe J."/>
        </authorList>
    </citation>
    <scope>NUCLEOTIDE SEQUENCE</scope>
    <source>
        <strain evidence="1">Duluth1</strain>
        <tissue evidence="1">Whole animal</tissue>
    </source>
</reference>
<gene>
    <name evidence="1" type="ORF">DPMN_181279</name>
</gene>
<dbReference type="AlphaFoldDB" id="A0A9D4I557"/>
<dbReference type="Proteomes" id="UP000828390">
    <property type="component" value="Unassembled WGS sequence"/>
</dbReference>
<sequence length="129" mass="14930">MDPLVAMLSTDQNNFELIKDFIKTNVLTKFDERLDNIMKNASGSHVFQPTGTMFNHFQDIIGTNRQIKFHEDQTINVTSRMLTRQIIDAARWTTDKRGSQKLTMRTLRAGGLKSYKINFVFRFSAVIQL</sequence>
<reference evidence="1" key="1">
    <citation type="journal article" date="2019" name="bioRxiv">
        <title>The Genome of the Zebra Mussel, Dreissena polymorpha: A Resource for Invasive Species Research.</title>
        <authorList>
            <person name="McCartney M.A."/>
            <person name="Auch B."/>
            <person name="Kono T."/>
            <person name="Mallez S."/>
            <person name="Zhang Y."/>
            <person name="Obille A."/>
            <person name="Becker A."/>
            <person name="Abrahante J.E."/>
            <person name="Garbe J."/>
            <person name="Badalamenti J.P."/>
            <person name="Herman A."/>
            <person name="Mangelson H."/>
            <person name="Liachko I."/>
            <person name="Sullivan S."/>
            <person name="Sone E.D."/>
            <person name="Koren S."/>
            <person name="Silverstein K.A.T."/>
            <person name="Beckman K.B."/>
            <person name="Gohl D.M."/>
        </authorList>
    </citation>
    <scope>NUCLEOTIDE SEQUENCE</scope>
    <source>
        <strain evidence="1">Duluth1</strain>
        <tissue evidence="1">Whole animal</tissue>
    </source>
</reference>
<accession>A0A9D4I557</accession>
<name>A0A9D4I557_DREPO</name>
<proteinExistence type="predicted"/>
<keyword evidence="2" id="KW-1185">Reference proteome</keyword>
<organism evidence="1 2">
    <name type="scientific">Dreissena polymorpha</name>
    <name type="common">Zebra mussel</name>
    <name type="synonym">Mytilus polymorpha</name>
    <dbReference type="NCBI Taxonomy" id="45954"/>
    <lineage>
        <taxon>Eukaryota</taxon>
        <taxon>Metazoa</taxon>
        <taxon>Spiralia</taxon>
        <taxon>Lophotrochozoa</taxon>
        <taxon>Mollusca</taxon>
        <taxon>Bivalvia</taxon>
        <taxon>Autobranchia</taxon>
        <taxon>Heteroconchia</taxon>
        <taxon>Euheterodonta</taxon>
        <taxon>Imparidentia</taxon>
        <taxon>Neoheterodontei</taxon>
        <taxon>Myida</taxon>
        <taxon>Dreissenoidea</taxon>
        <taxon>Dreissenidae</taxon>
        <taxon>Dreissena</taxon>
    </lineage>
</organism>
<evidence type="ECO:0000313" key="1">
    <source>
        <dbReference type="EMBL" id="KAH3746862.1"/>
    </source>
</evidence>
<dbReference type="EMBL" id="JAIWYP010000010">
    <property type="protein sequence ID" value="KAH3746862.1"/>
    <property type="molecule type" value="Genomic_DNA"/>
</dbReference>
<evidence type="ECO:0000313" key="2">
    <source>
        <dbReference type="Proteomes" id="UP000828390"/>
    </source>
</evidence>
<protein>
    <submittedName>
        <fullName evidence="1">Uncharacterized protein</fullName>
    </submittedName>
</protein>
<comment type="caution">
    <text evidence="1">The sequence shown here is derived from an EMBL/GenBank/DDBJ whole genome shotgun (WGS) entry which is preliminary data.</text>
</comment>